<name>E1ZEZ7_CHLVA</name>
<dbReference type="CDD" id="cd02947">
    <property type="entry name" value="TRX_family"/>
    <property type="match status" value="1"/>
</dbReference>
<feature type="domain" description="Thioredoxin" evidence="2">
    <location>
        <begin position="54"/>
        <end position="173"/>
    </location>
</feature>
<dbReference type="AlphaFoldDB" id="E1ZEZ7"/>
<dbReference type="GO" id="GO:0045454">
    <property type="term" value="P:cell redox homeostasis"/>
    <property type="evidence" value="ECO:0007669"/>
    <property type="project" value="TreeGrafter"/>
</dbReference>
<dbReference type="STRING" id="554065.E1ZEZ7"/>
<reference evidence="3 4" key="1">
    <citation type="journal article" date="2010" name="Plant Cell">
        <title>The Chlorella variabilis NC64A genome reveals adaptation to photosymbiosis, coevolution with viruses, and cryptic sex.</title>
        <authorList>
            <person name="Blanc G."/>
            <person name="Duncan G."/>
            <person name="Agarkova I."/>
            <person name="Borodovsky M."/>
            <person name="Gurnon J."/>
            <person name="Kuo A."/>
            <person name="Lindquist E."/>
            <person name="Lucas S."/>
            <person name="Pangilinan J."/>
            <person name="Polle J."/>
            <person name="Salamov A."/>
            <person name="Terry A."/>
            <person name="Yamada T."/>
            <person name="Dunigan D.D."/>
            <person name="Grigoriev I.V."/>
            <person name="Claverie J.M."/>
            <person name="Van Etten J.L."/>
        </authorList>
    </citation>
    <scope>NUCLEOTIDE SEQUENCE [LARGE SCALE GENOMIC DNA]</scope>
    <source>
        <strain evidence="3 4">NC64A</strain>
    </source>
</reference>
<gene>
    <name evidence="3" type="ORF">CHLNCDRAFT_134092</name>
</gene>
<dbReference type="PANTHER" id="PTHR43601:SF32">
    <property type="entry name" value="THIOREDOXIN-LIKE 2-2, CHLOROPLASTIC"/>
    <property type="match status" value="1"/>
</dbReference>
<dbReference type="InterPro" id="IPR036249">
    <property type="entry name" value="Thioredoxin-like_sf"/>
</dbReference>
<dbReference type="PROSITE" id="PS51352">
    <property type="entry name" value="THIOREDOXIN_2"/>
    <property type="match status" value="1"/>
</dbReference>
<accession>E1ZEZ7</accession>
<protein>
    <recommendedName>
        <fullName evidence="2">Thioredoxin domain-containing protein</fullName>
    </recommendedName>
</protein>
<dbReference type="eggNOG" id="KOG0907">
    <property type="taxonomic scope" value="Eukaryota"/>
</dbReference>
<dbReference type="Pfam" id="PF00085">
    <property type="entry name" value="Thioredoxin"/>
    <property type="match status" value="1"/>
</dbReference>
<organism evidence="4">
    <name type="scientific">Chlorella variabilis</name>
    <name type="common">Green alga</name>
    <dbReference type="NCBI Taxonomy" id="554065"/>
    <lineage>
        <taxon>Eukaryota</taxon>
        <taxon>Viridiplantae</taxon>
        <taxon>Chlorophyta</taxon>
        <taxon>core chlorophytes</taxon>
        <taxon>Trebouxiophyceae</taxon>
        <taxon>Chlorellales</taxon>
        <taxon>Chlorellaceae</taxon>
        <taxon>Chlorella clade</taxon>
        <taxon>Chlorella</taxon>
    </lineage>
</organism>
<keyword evidence="4" id="KW-1185">Reference proteome</keyword>
<dbReference type="KEGG" id="cvr:CHLNCDRAFT_134092"/>
<dbReference type="PRINTS" id="PR00421">
    <property type="entry name" value="THIOREDOXIN"/>
</dbReference>
<evidence type="ECO:0000313" key="4">
    <source>
        <dbReference type="Proteomes" id="UP000008141"/>
    </source>
</evidence>
<sequence length="206" mass="22859">MQSHQNGCQDGSLHTAIQQHSALTRGAGLRLSTPPHRVARRCLAQPCRAFLKPNSAWWKAPKPANCRQVDSVQQLVDELEENQERLVVVEFYASWCTGCRSLFPKLLALAEETPSVRFLLVDADDNKAMARKLGVDGLPTVLLFAGPEGRVEQFNVTSSRFQTLRAAIDRWNAPRCSLAHVPPLPGFDGVRPRSLQADKPRTRAIA</sequence>
<dbReference type="PANTHER" id="PTHR43601">
    <property type="entry name" value="THIOREDOXIN, MITOCHONDRIAL"/>
    <property type="match status" value="1"/>
</dbReference>
<dbReference type="Gene3D" id="3.40.30.10">
    <property type="entry name" value="Glutaredoxin"/>
    <property type="match status" value="1"/>
</dbReference>
<dbReference type="GeneID" id="17354978"/>
<dbReference type="Proteomes" id="UP000008141">
    <property type="component" value="Unassembled WGS sequence"/>
</dbReference>
<comment type="similarity">
    <text evidence="1">Belongs to the thioredoxin family.</text>
</comment>
<dbReference type="EMBL" id="GL433844">
    <property type="protein sequence ID" value="EFN55749.1"/>
    <property type="molecule type" value="Genomic_DNA"/>
</dbReference>
<evidence type="ECO:0000259" key="2">
    <source>
        <dbReference type="PROSITE" id="PS51352"/>
    </source>
</evidence>
<dbReference type="OrthoDB" id="2121326at2759"/>
<evidence type="ECO:0000313" key="3">
    <source>
        <dbReference type="EMBL" id="EFN55749.1"/>
    </source>
</evidence>
<dbReference type="InParanoid" id="E1ZEZ7"/>
<dbReference type="InterPro" id="IPR013766">
    <property type="entry name" value="Thioredoxin_domain"/>
</dbReference>
<evidence type="ECO:0000256" key="1">
    <source>
        <dbReference type="ARBA" id="ARBA00008987"/>
    </source>
</evidence>
<dbReference type="SUPFAM" id="SSF52833">
    <property type="entry name" value="Thioredoxin-like"/>
    <property type="match status" value="1"/>
</dbReference>
<proteinExistence type="inferred from homology"/>
<dbReference type="RefSeq" id="XP_005847851.1">
    <property type="nucleotide sequence ID" value="XM_005847789.1"/>
</dbReference>